<dbReference type="GO" id="GO:0043186">
    <property type="term" value="C:P granule"/>
    <property type="evidence" value="ECO:0007669"/>
    <property type="project" value="UniProtKB-ARBA"/>
</dbReference>
<keyword evidence="7" id="KW-0067">ATP-binding</keyword>
<evidence type="ECO:0000256" key="9">
    <source>
        <dbReference type="ARBA" id="ARBA00023242"/>
    </source>
</evidence>
<dbReference type="GO" id="GO:0003724">
    <property type="term" value="F:RNA helicase activity"/>
    <property type="evidence" value="ECO:0007669"/>
    <property type="project" value="UniProtKB-EC"/>
</dbReference>
<sequence>MESEGEEDFSQWRSEQNRKQKKAGGWQNMGLDHTVFKGVERKGYRQPTPIQRKTIPCVLDGKDVVAMSRTGSGKTAAFVIPMLHKLKRRETAGIRALLVSPTRELALQTFKVVKELGKFTGLRCAVLVGGDLIEEQFAAIHENPDILIATPGRLLHVVVEMNLRLSRVQLVVFDEADRLFEMGFQDQLIETLKRIPEGRQTLLFSATLPKLLVDFAKAGLSDPMLIRLDVDEKISDKLSMVFLLCRCDQKLAVLLNLCRQMDRERKQTLVFCATMKHVEYVAGILNRAGVSNGFIYSQLDAAARKQNMQKFAEKKCNILVVTDVAARGVDIPLLDTVINLHFPSKSKLFVHRAGRVARAGRSGTAISLIASEELPYMTDLFLFLSKPIIFAKDDDKYQENVTLIGRVPESITNLEADFFTSIHDSDAEMFPIELREKSSNAMLKYTRTRPPPSAESTRRVKNELRSKCAECGMHPFFESQVDKKHDDFLAKLANFKSGTTIFELNVATKAEPAAVMKAKRREHESRIRQVAEEKAKQKEDIEKDRKEAAQESNMKKRAETMLQQADEKDIEEVFAVTVGGGKKRKAKASREEKKLSSREEMKKRDKEFHFVPYASSDYQSEKQLALQKTDFAKQAEGAVVDLIADEEDGLRKQNNVRRWDRKKKKFVGTSGEEQVKKIRTEEGTWLPATYKTGVYEEWKEKQKIAMRKEEDEEEEAANWNVKRKGKWNRFGKKGSANGPQQQQQGPRHSELKNKFQILKERRKKEKLQTYMQHRRKENLKMKSQGGKSGGARKTGGAGPRRRK</sequence>
<gene>
    <name evidence="16" type="ORF">WR25_01659</name>
</gene>
<evidence type="ECO:0000259" key="14">
    <source>
        <dbReference type="PROSITE" id="PS51194"/>
    </source>
</evidence>
<evidence type="ECO:0000256" key="5">
    <source>
        <dbReference type="ARBA" id="ARBA00022801"/>
    </source>
</evidence>
<dbReference type="STRING" id="2018661.A0A2A2JSB2"/>
<feature type="compositionally biased region" description="Polar residues" evidence="12">
    <location>
        <begin position="737"/>
        <end position="746"/>
    </location>
</feature>
<dbReference type="SMART" id="SM00490">
    <property type="entry name" value="HELICc"/>
    <property type="match status" value="1"/>
</dbReference>
<feature type="region of interest" description="Disordered" evidence="12">
    <location>
        <begin position="706"/>
        <end position="803"/>
    </location>
</feature>
<feature type="compositionally biased region" description="Basic and acidic residues" evidence="12">
    <location>
        <begin position="588"/>
        <end position="602"/>
    </location>
</feature>
<keyword evidence="6" id="KW-0347">Helicase</keyword>
<evidence type="ECO:0000256" key="8">
    <source>
        <dbReference type="ARBA" id="ARBA00022884"/>
    </source>
</evidence>
<dbReference type="GO" id="GO:0005524">
    <property type="term" value="F:ATP binding"/>
    <property type="evidence" value="ECO:0007669"/>
    <property type="project" value="UniProtKB-KW"/>
</dbReference>
<evidence type="ECO:0000256" key="6">
    <source>
        <dbReference type="ARBA" id="ARBA00022806"/>
    </source>
</evidence>
<dbReference type="PROSITE" id="PS51194">
    <property type="entry name" value="HELICASE_CTER"/>
    <property type="match status" value="1"/>
</dbReference>
<feature type="domain" description="DEAD-box RNA helicase Q" evidence="15">
    <location>
        <begin position="24"/>
        <end position="52"/>
    </location>
</feature>
<dbReference type="PANTHER" id="PTHR47959">
    <property type="entry name" value="ATP-DEPENDENT RNA HELICASE RHLE-RELATED"/>
    <property type="match status" value="1"/>
</dbReference>
<feature type="compositionally biased region" description="Gly residues" evidence="12">
    <location>
        <begin position="786"/>
        <end position="803"/>
    </location>
</feature>
<feature type="compositionally biased region" description="Basic residues" evidence="12">
    <location>
        <begin position="721"/>
        <end position="732"/>
    </location>
</feature>
<dbReference type="SUPFAM" id="SSF52540">
    <property type="entry name" value="P-loop containing nucleoside triphosphate hydrolases"/>
    <property type="match status" value="2"/>
</dbReference>
<dbReference type="InterPro" id="IPR027417">
    <property type="entry name" value="P-loop_NTPase"/>
</dbReference>
<dbReference type="InterPro" id="IPR033517">
    <property type="entry name" value="DDX54/DBP10_DEAD-box_helicase"/>
</dbReference>
<dbReference type="InterPro" id="IPR014001">
    <property type="entry name" value="Helicase_ATP-bd"/>
</dbReference>
<dbReference type="Pfam" id="PF00270">
    <property type="entry name" value="DEAD"/>
    <property type="match status" value="1"/>
</dbReference>
<feature type="region of interest" description="Disordered" evidence="12">
    <location>
        <begin position="520"/>
        <end position="563"/>
    </location>
</feature>
<evidence type="ECO:0000256" key="2">
    <source>
        <dbReference type="ARBA" id="ARBA00010379"/>
    </source>
</evidence>
<dbReference type="Pfam" id="PF00271">
    <property type="entry name" value="Helicase_C"/>
    <property type="match status" value="1"/>
</dbReference>
<organism evidence="16 17">
    <name type="scientific">Diploscapter pachys</name>
    <dbReference type="NCBI Taxonomy" id="2018661"/>
    <lineage>
        <taxon>Eukaryota</taxon>
        <taxon>Metazoa</taxon>
        <taxon>Ecdysozoa</taxon>
        <taxon>Nematoda</taxon>
        <taxon>Chromadorea</taxon>
        <taxon>Rhabditida</taxon>
        <taxon>Rhabditina</taxon>
        <taxon>Rhabditomorpha</taxon>
        <taxon>Rhabditoidea</taxon>
        <taxon>Rhabditidae</taxon>
        <taxon>Diploscapter</taxon>
    </lineage>
</organism>
<feature type="region of interest" description="Disordered" evidence="12">
    <location>
        <begin position="1"/>
        <end position="26"/>
    </location>
</feature>
<dbReference type="GO" id="GO:0003723">
    <property type="term" value="F:RNA binding"/>
    <property type="evidence" value="ECO:0007669"/>
    <property type="project" value="UniProtKB-KW"/>
</dbReference>
<feature type="compositionally biased region" description="Basic and acidic residues" evidence="12">
    <location>
        <begin position="747"/>
        <end position="759"/>
    </location>
</feature>
<dbReference type="InterPro" id="IPR000629">
    <property type="entry name" value="RNA-helicase_DEAD-box_CS"/>
</dbReference>
<dbReference type="PROSITE" id="PS51195">
    <property type="entry name" value="Q_MOTIF"/>
    <property type="match status" value="1"/>
</dbReference>
<dbReference type="Proteomes" id="UP000218231">
    <property type="component" value="Unassembled WGS sequence"/>
</dbReference>
<dbReference type="GO" id="GO:0016887">
    <property type="term" value="F:ATP hydrolysis activity"/>
    <property type="evidence" value="ECO:0007669"/>
    <property type="project" value="RHEA"/>
</dbReference>
<dbReference type="SMART" id="SM00487">
    <property type="entry name" value="DEXDc"/>
    <property type="match status" value="1"/>
</dbReference>
<dbReference type="EC" id="3.6.4.13" evidence="3"/>
<evidence type="ECO:0000256" key="4">
    <source>
        <dbReference type="ARBA" id="ARBA00022741"/>
    </source>
</evidence>
<feature type="short sequence motif" description="Q motif" evidence="11">
    <location>
        <begin position="24"/>
        <end position="52"/>
    </location>
</feature>
<dbReference type="FunFam" id="3.40.50.300:FF:000865">
    <property type="entry name" value="ATP-dependent RNA helicase DDX54"/>
    <property type="match status" value="1"/>
</dbReference>
<dbReference type="CDD" id="cd18787">
    <property type="entry name" value="SF2_C_DEAD"/>
    <property type="match status" value="1"/>
</dbReference>
<comment type="catalytic activity">
    <reaction evidence="10">
        <text>ATP + H2O = ADP + phosphate + H(+)</text>
        <dbReference type="Rhea" id="RHEA:13065"/>
        <dbReference type="ChEBI" id="CHEBI:15377"/>
        <dbReference type="ChEBI" id="CHEBI:15378"/>
        <dbReference type="ChEBI" id="CHEBI:30616"/>
        <dbReference type="ChEBI" id="CHEBI:43474"/>
        <dbReference type="ChEBI" id="CHEBI:456216"/>
        <dbReference type="EC" id="3.6.4.13"/>
    </reaction>
</comment>
<comment type="subcellular location">
    <subcellularLocation>
        <location evidence="1">Nucleus</location>
        <location evidence="1">Nucleolus</location>
    </subcellularLocation>
</comment>
<evidence type="ECO:0000256" key="12">
    <source>
        <dbReference type="SAM" id="MobiDB-lite"/>
    </source>
</evidence>
<feature type="region of interest" description="Disordered" evidence="12">
    <location>
        <begin position="581"/>
        <end position="602"/>
    </location>
</feature>
<dbReference type="Pfam" id="PF08147">
    <property type="entry name" value="DBP10CT"/>
    <property type="match status" value="1"/>
</dbReference>
<evidence type="ECO:0000256" key="3">
    <source>
        <dbReference type="ARBA" id="ARBA00012552"/>
    </source>
</evidence>
<protein>
    <recommendedName>
        <fullName evidence="3">RNA helicase</fullName>
        <ecNumber evidence="3">3.6.4.13</ecNumber>
    </recommendedName>
</protein>
<dbReference type="OrthoDB" id="10261375at2759"/>
<comment type="caution">
    <text evidence="16">The sequence shown here is derived from an EMBL/GenBank/DDBJ whole genome shotgun (WGS) entry which is preliminary data.</text>
</comment>
<dbReference type="InterPro" id="IPR001650">
    <property type="entry name" value="Helicase_C-like"/>
</dbReference>
<dbReference type="CDD" id="cd17959">
    <property type="entry name" value="DEADc_DDX54"/>
    <property type="match status" value="1"/>
</dbReference>
<dbReference type="InterPro" id="IPR012541">
    <property type="entry name" value="DBP10_C"/>
</dbReference>
<dbReference type="Gene3D" id="3.40.50.300">
    <property type="entry name" value="P-loop containing nucleotide triphosphate hydrolases"/>
    <property type="match status" value="2"/>
</dbReference>
<feature type="compositionally biased region" description="Basic and acidic residues" evidence="12">
    <location>
        <begin position="521"/>
        <end position="559"/>
    </location>
</feature>
<name>A0A2A2JSB2_9BILA</name>
<keyword evidence="17" id="KW-1185">Reference proteome</keyword>
<dbReference type="InterPro" id="IPR014014">
    <property type="entry name" value="RNA_helicase_DEAD_Q_motif"/>
</dbReference>
<dbReference type="AlphaFoldDB" id="A0A2A2JSB2"/>
<evidence type="ECO:0000256" key="7">
    <source>
        <dbReference type="ARBA" id="ARBA00022840"/>
    </source>
</evidence>
<dbReference type="PANTHER" id="PTHR47959:SF8">
    <property type="entry name" value="RNA HELICASE"/>
    <property type="match status" value="1"/>
</dbReference>
<evidence type="ECO:0000259" key="15">
    <source>
        <dbReference type="PROSITE" id="PS51195"/>
    </source>
</evidence>
<dbReference type="GO" id="GO:0005829">
    <property type="term" value="C:cytosol"/>
    <property type="evidence" value="ECO:0007669"/>
    <property type="project" value="TreeGrafter"/>
</dbReference>
<keyword evidence="9" id="KW-0539">Nucleus</keyword>
<comment type="similarity">
    <text evidence="2">Belongs to the DEAD box helicase family. DDX54/DBP10 subfamily.</text>
</comment>
<dbReference type="GO" id="GO:0005730">
    <property type="term" value="C:nucleolus"/>
    <property type="evidence" value="ECO:0007669"/>
    <property type="project" value="UniProtKB-SubCell"/>
</dbReference>
<dbReference type="PROSITE" id="PS00039">
    <property type="entry name" value="DEAD_ATP_HELICASE"/>
    <property type="match status" value="1"/>
</dbReference>
<proteinExistence type="inferred from homology"/>
<dbReference type="PROSITE" id="PS51192">
    <property type="entry name" value="HELICASE_ATP_BIND_1"/>
    <property type="match status" value="1"/>
</dbReference>
<evidence type="ECO:0000256" key="11">
    <source>
        <dbReference type="PROSITE-ProRule" id="PRU00552"/>
    </source>
</evidence>
<accession>A0A2A2JSB2</accession>
<dbReference type="SMART" id="SM01123">
    <property type="entry name" value="DBP10CT"/>
    <property type="match status" value="1"/>
</dbReference>
<dbReference type="EMBL" id="LIAE01010252">
    <property type="protein sequence ID" value="PAV64563.1"/>
    <property type="molecule type" value="Genomic_DNA"/>
</dbReference>
<dbReference type="InterPro" id="IPR011545">
    <property type="entry name" value="DEAD/DEAH_box_helicase_dom"/>
</dbReference>
<evidence type="ECO:0000256" key="10">
    <source>
        <dbReference type="ARBA" id="ARBA00047984"/>
    </source>
</evidence>
<feature type="domain" description="Helicase ATP-binding" evidence="13">
    <location>
        <begin position="55"/>
        <end position="226"/>
    </location>
</feature>
<evidence type="ECO:0000259" key="13">
    <source>
        <dbReference type="PROSITE" id="PS51192"/>
    </source>
</evidence>
<feature type="domain" description="Helicase C-terminal" evidence="14">
    <location>
        <begin position="256"/>
        <end position="402"/>
    </location>
</feature>
<keyword evidence="8" id="KW-0694">RNA-binding</keyword>
<keyword evidence="4" id="KW-0547">Nucleotide-binding</keyword>
<dbReference type="InterPro" id="IPR050079">
    <property type="entry name" value="DEAD_box_RNA_helicase"/>
</dbReference>
<keyword evidence="5" id="KW-0378">Hydrolase</keyword>
<evidence type="ECO:0000313" key="17">
    <source>
        <dbReference type="Proteomes" id="UP000218231"/>
    </source>
</evidence>
<evidence type="ECO:0000256" key="1">
    <source>
        <dbReference type="ARBA" id="ARBA00004604"/>
    </source>
</evidence>
<evidence type="ECO:0000313" key="16">
    <source>
        <dbReference type="EMBL" id="PAV64563.1"/>
    </source>
</evidence>
<reference evidence="16 17" key="1">
    <citation type="journal article" date="2017" name="Curr. Biol.">
        <title>Genome architecture and evolution of a unichromosomal asexual nematode.</title>
        <authorList>
            <person name="Fradin H."/>
            <person name="Zegar C."/>
            <person name="Gutwein M."/>
            <person name="Lucas J."/>
            <person name="Kovtun M."/>
            <person name="Corcoran D."/>
            <person name="Baugh L.R."/>
            <person name="Kiontke K."/>
            <person name="Gunsalus K."/>
            <person name="Fitch D.H."/>
            <person name="Piano F."/>
        </authorList>
    </citation>
    <scope>NUCLEOTIDE SEQUENCE [LARGE SCALE GENOMIC DNA]</scope>
    <source>
        <strain evidence="16">PF1309</strain>
    </source>
</reference>